<evidence type="ECO:0000256" key="4">
    <source>
        <dbReference type="ARBA" id="ARBA00022729"/>
    </source>
</evidence>
<dbReference type="GO" id="GO:0005789">
    <property type="term" value="C:endoplasmic reticulum membrane"/>
    <property type="evidence" value="ECO:0007669"/>
    <property type="project" value="UniProtKB-SubCell"/>
</dbReference>
<dbReference type="PANTHER" id="PTHR13148">
    <property type="entry name" value="PER1-RELATED"/>
    <property type="match status" value="1"/>
</dbReference>
<feature type="transmembrane region" description="Helical" evidence="7">
    <location>
        <begin position="296"/>
        <end position="313"/>
    </location>
</feature>
<reference evidence="8" key="1">
    <citation type="submission" date="2020-05" db="EMBL/GenBank/DDBJ databases">
        <title>Phylogenomic resolution of chytrid fungi.</title>
        <authorList>
            <person name="Stajich J.E."/>
            <person name="Amses K."/>
            <person name="Simmons R."/>
            <person name="Seto K."/>
            <person name="Myers J."/>
            <person name="Bonds A."/>
            <person name="Quandt C.A."/>
            <person name="Barry K."/>
            <person name="Liu P."/>
            <person name="Grigoriev I."/>
            <person name="Longcore J.E."/>
            <person name="James T.Y."/>
        </authorList>
    </citation>
    <scope>NUCLEOTIDE SEQUENCE</scope>
    <source>
        <strain evidence="8">JEL0379</strain>
    </source>
</reference>
<evidence type="ECO:0000256" key="7">
    <source>
        <dbReference type="RuleBase" id="RU365066"/>
    </source>
</evidence>
<sequence length="333" mass="37595">MRASPASGPLTVACASASLLLLFFFVSSAAASSGDRDSLFINCVQKRRWSYCRDGDDSTANLPLSLRLTGWTCIQDARYHCSHDVTAMNLAAGGEVQQFYGKWPFTRVLGVQEPASVAFSILNGYAHYRGYRSLRSRIPRWYAFRAAWLLNSLLNINAWIWSAVFHTRDFASTEKLDYFSAIGAILFGACLAIARAFEFQYRTKTEQALLIAIPSVLYACHIAYLSLWPFDYSYNMLAGITVGMTSNAAWLLWAWRNRRTRRYAWKIVFVVVSVSAAMALELFDFPPWMWVFDAHSLWHAATVPIVFVFYSFARDDVATDVRAGKGKGKHAMQ</sequence>
<evidence type="ECO:0000313" key="9">
    <source>
        <dbReference type="Proteomes" id="UP001212152"/>
    </source>
</evidence>
<feature type="transmembrane region" description="Helical" evidence="7">
    <location>
        <begin position="178"/>
        <end position="197"/>
    </location>
</feature>
<dbReference type="Pfam" id="PF04080">
    <property type="entry name" value="Per1"/>
    <property type="match status" value="1"/>
</dbReference>
<evidence type="ECO:0000256" key="1">
    <source>
        <dbReference type="ARBA" id="ARBA00004127"/>
    </source>
</evidence>
<evidence type="ECO:0000256" key="2">
    <source>
        <dbReference type="ARBA" id="ARBA00022502"/>
    </source>
</evidence>
<feature type="transmembrane region" description="Helical" evidence="7">
    <location>
        <begin position="147"/>
        <end position="166"/>
    </location>
</feature>
<comment type="subcellular location">
    <subcellularLocation>
        <location evidence="1">Endomembrane system</location>
        <topology evidence="1">Multi-pass membrane protein</topology>
    </subcellularLocation>
    <subcellularLocation>
        <location evidence="7">Endoplasmic reticulum membrane</location>
        <topology evidence="7">Multi-pass membrane protein</topology>
    </subcellularLocation>
</comment>
<comment type="caution">
    <text evidence="8">The sequence shown here is derived from an EMBL/GenBank/DDBJ whole genome shotgun (WGS) entry which is preliminary data.</text>
</comment>
<keyword evidence="4 7" id="KW-0732">Signal</keyword>
<dbReference type="EMBL" id="JADGJQ010000023">
    <property type="protein sequence ID" value="KAJ3178955.1"/>
    <property type="molecule type" value="Genomic_DNA"/>
</dbReference>
<name>A0AAD5XST2_9FUNG</name>
<keyword evidence="9" id="KW-1185">Reference proteome</keyword>
<evidence type="ECO:0000256" key="5">
    <source>
        <dbReference type="ARBA" id="ARBA00022989"/>
    </source>
</evidence>
<evidence type="ECO:0000256" key="3">
    <source>
        <dbReference type="ARBA" id="ARBA00022692"/>
    </source>
</evidence>
<feature type="transmembrane region" description="Helical" evidence="7">
    <location>
        <begin position="267"/>
        <end position="290"/>
    </location>
</feature>
<comment type="function">
    <text evidence="7">Involved in the lipid remodeling steps of GPI-anchor maturation.</text>
</comment>
<feature type="transmembrane region" description="Helical" evidence="7">
    <location>
        <begin position="236"/>
        <end position="255"/>
    </location>
</feature>
<organism evidence="8 9">
    <name type="scientific">Geranomyces variabilis</name>
    <dbReference type="NCBI Taxonomy" id="109894"/>
    <lineage>
        <taxon>Eukaryota</taxon>
        <taxon>Fungi</taxon>
        <taxon>Fungi incertae sedis</taxon>
        <taxon>Chytridiomycota</taxon>
        <taxon>Chytridiomycota incertae sedis</taxon>
        <taxon>Chytridiomycetes</taxon>
        <taxon>Spizellomycetales</taxon>
        <taxon>Powellomycetaceae</taxon>
        <taxon>Geranomyces</taxon>
    </lineage>
</organism>
<keyword evidence="7" id="KW-0256">Endoplasmic reticulum</keyword>
<keyword evidence="6 7" id="KW-0472">Membrane</keyword>
<dbReference type="AlphaFoldDB" id="A0AAD5XST2"/>
<feature type="transmembrane region" description="Helical" evidence="7">
    <location>
        <begin position="209"/>
        <end position="230"/>
    </location>
</feature>
<evidence type="ECO:0000313" key="8">
    <source>
        <dbReference type="EMBL" id="KAJ3178955.1"/>
    </source>
</evidence>
<gene>
    <name evidence="8" type="primary">PGAP3</name>
    <name evidence="8" type="ORF">HDU87_003224</name>
</gene>
<protein>
    <recommendedName>
        <fullName evidence="7">Post-GPI attachment to proteins factor 3</fullName>
    </recommendedName>
</protein>
<keyword evidence="2 7" id="KW-0337">GPI-anchor biosynthesis</keyword>
<dbReference type="GO" id="GO:0016788">
    <property type="term" value="F:hydrolase activity, acting on ester bonds"/>
    <property type="evidence" value="ECO:0007669"/>
    <property type="project" value="TreeGrafter"/>
</dbReference>
<accession>A0AAD5XST2</accession>
<keyword evidence="3 7" id="KW-0812">Transmembrane</keyword>
<feature type="signal peptide" evidence="7">
    <location>
        <begin position="1"/>
        <end position="31"/>
    </location>
</feature>
<proteinExistence type="inferred from homology"/>
<evidence type="ECO:0000256" key="6">
    <source>
        <dbReference type="ARBA" id="ARBA00023136"/>
    </source>
</evidence>
<dbReference type="GO" id="GO:0006506">
    <property type="term" value="P:GPI anchor biosynthetic process"/>
    <property type="evidence" value="ECO:0007669"/>
    <property type="project" value="UniProtKB-KW"/>
</dbReference>
<comment type="similarity">
    <text evidence="7">Belongs to the PGAP3 family.</text>
</comment>
<dbReference type="PANTHER" id="PTHR13148:SF0">
    <property type="entry name" value="POST-GPI ATTACHMENT TO PROTEINS FACTOR 3"/>
    <property type="match status" value="1"/>
</dbReference>
<dbReference type="InterPro" id="IPR007217">
    <property type="entry name" value="Per1-like"/>
</dbReference>
<feature type="chain" id="PRO_5041769132" description="Post-GPI attachment to proteins factor 3" evidence="7">
    <location>
        <begin position="32"/>
        <end position="333"/>
    </location>
</feature>
<keyword evidence="5 7" id="KW-1133">Transmembrane helix</keyword>
<dbReference type="Proteomes" id="UP001212152">
    <property type="component" value="Unassembled WGS sequence"/>
</dbReference>
<comment type="caution">
    <text evidence="7">Lacks conserved residue(s) required for the propagation of feature annotation.</text>
</comment>